<evidence type="ECO:0000259" key="7">
    <source>
        <dbReference type="SMART" id="SM00642"/>
    </source>
</evidence>
<evidence type="ECO:0000313" key="9">
    <source>
        <dbReference type="Proteomes" id="UP000003900"/>
    </source>
</evidence>
<evidence type="ECO:0000256" key="2">
    <source>
        <dbReference type="ARBA" id="ARBA00008061"/>
    </source>
</evidence>
<keyword evidence="5" id="KW-0326">Glycosidase</keyword>
<comment type="similarity">
    <text evidence="2">Belongs to the glycosyl hydrolase 13 family.</text>
</comment>
<dbReference type="Proteomes" id="UP000003900">
    <property type="component" value="Unassembled WGS sequence"/>
</dbReference>
<accession>H3SMD2</accession>
<evidence type="ECO:0000256" key="6">
    <source>
        <dbReference type="NCBIfam" id="TIGR02403"/>
    </source>
</evidence>
<dbReference type="Gene3D" id="3.20.20.80">
    <property type="entry name" value="Glycosidases"/>
    <property type="match status" value="1"/>
</dbReference>
<evidence type="ECO:0000256" key="4">
    <source>
        <dbReference type="ARBA" id="ARBA00022801"/>
    </source>
</evidence>
<dbReference type="CDD" id="cd11333">
    <property type="entry name" value="AmyAc_SI_OligoGlu_DGase"/>
    <property type="match status" value="1"/>
</dbReference>
<dbReference type="RefSeq" id="WP_006679207.1">
    <property type="nucleotide sequence ID" value="NZ_AHKH01000102.1"/>
</dbReference>
<dbReference type="FunFam" id="3.90.400.10:FF:000002">
    <property type="entry name" value="Sucrose isomerase"/>
    <property type="match status" value="1"/>
</dbReference>
<keyword evidence="3" id="KW-0963">Cytoplasm</keyword>
<dbReference type="GO" id="GO:0008788">
    <property type="term" value="F:alpha,alpha-phosphotrehalase activity"/>
    <property type="evidence" value="ECO:0007669"/>
    <property type="project" value="UniProtKB-UniRule"/>
</dbReference>
<dbReference type="SUPFAM" id="SSF51445">
    <property type="entry name" value="(Trans)glycosidases"/>
    <property type="match status" value="1"/>
</dbReference>
<dbReference type="Pfam" id="PF23915">
    <property type="entry name" value="SusG_C"/>
    <property type="match status" value="1"/>
</dbReference>
<dbReference type="OrthoDB" id="9805159at2"/>
<keyword evidence="9" id="KW-1185">Reference proteome</keyword>
<dbReference type="AlphaFoldDB" id="H3SMD2"/>
<dbReference type="InterPro" id="IPR013780">
    <property type="entry name" value="Glyco_hydro_b"/>
</dbReference>
<sequence>MQEPWWKRAAVYQIYPKSFLDTTGNGLGDINGIMAQLDYLRDLGVDVIWLTPIYASPEKDNGYDISDYYAVNPQYGTMEDFDKLLDEAHRRGIKVIMDIVVNHTSTEHPWFQQSCSSLDNPYRDYYIWREPNNGQEPNNWQSKFGGSAWKYDEKTKQYYLHLFDVTQADLNWENTDVRQEVYQMMNFWLAKGVDGFRLDVINLISKDQNFPNDSGENAQADGRKYYTDGPRVHEYLHEMNQEVFANRETMTVGEMSSTSIEECIKYTNPERQELNMTFNFHHLKVDYPGGEKWAKAEFDFIKLKQILSEWQIRMHDGEGWNALFWCNHDQPRIVSRFGDSGKYRVESAKMLGTTIHMLQGTPYIYQGEEIGMTNPEFDQIADYRDVESLNMYNLMREQGKSHDTIMDILKQKSRDNSRTPMQWNRSAHGGFTKGTPWIQAAPNYPDINVEAALQDQDSIFYHYQKLIQLRKQYDIITYGDYRLLLADHEQIFAYARQWQNETLLVVNNFYREPVTLTADEIGMSPEHGKSEILLSNYADSPEEFRALQLRPYESIVYYWTGE</sequence>
<dbReference type="GO" id="GO:0004556">
    <property type="term" value="F:alpha-amylase activity"/>
    <property type="evidence" value="ECO:0007669"/>
    <property type="project" value="TreeGrafter"/>
</dbReference>
<gene>
    <name evidence="8" type="ORF">PDENDC454_23626</name>
</gene>
<evidence type="ECO:0000256" key="3">
    <source>
        <dbReference type="ARBA" id="ARBA00022490"/>
    </source>
</evidence>
<dbReference type="InterPro" id="IPR012769">
    <property type="entry name" value="Trehalose_TreC"/>
</dbReference>
<dbReference type="NCBIfam" id="NF008183">
    <property type="entry name" value="PRK10933.1"/>
    <property type="match status" value="1"/>
</dbReference>
<dbReference type="InterPro" id="IPR017853">
    <property type="entry name" value="GH"/>
</dbReference>
<proteinExistence type="inferred from homology"/>
<dbReference type="EMBL" id="AHKH01000102">
    <property type="protein sequence ID" value="EHQ59762.1"/>
    <property type="molecule type" value="Genomic_DNA"/>
</dbReference>
<dbReference type="InterPro" id="IPR045857">
    <property type="entry name" value="O16G_dom_2"/>
</dbReference>
<evidence type="ECO:0000256" key="1">
    <source>
        <dbReference type="ARBA" id="ARBA00004496"/>
    </source>
</evidence>
<dbReference type="FunFam" id="2.60.40.1180:FF:000007">
    <property type="entry name" value="Sucrose isomerase"/>
    <property type="match status" value="1"/>
</dbReference>
<dbReference type="GO" id="GO:0005993">
    <property type="term" value="P:trehalose catabolic process"/>
    <property type="evidence" value="ECO:0007669"/>
    <property type="project" value="InterPro"/>
</dbReference>
<comment type="subcellular location">
    <subcellularLocation>
        <location evidence="1">Cytoplasm</location>
    </subcellularLocation>
</comment>
<organism evidence="8 9">
    <name type="scientific">Paenibacillus dendritiformis C454</name>
    <dbReference type="NCBI Taxonomy" id="1131935"/>
    <lineage>
        <taxon>Bacteria</taxon>
        <taxon>Bacillati</taxon>
        <taxon>Bacillota</taxon>
        <taxon>Bacilli</taxon>
        <taxon>Bacillales</taxon>
        <taxon>Paenibacillaceae</taxon>
        <taxon>Paenibacillus</taxon>
    </lineage>
</organism>
<dbReference type="GO" id="GO:0005737">
    <property type="term" value="C:cytoplasm"/>
    <property type="evidence" value="ECO:0007669"/>
    <property type="project" value="UniProtKB-SubCell"/>
</dbReference>
<dbReference type="PATRIC" id="fig|1131935.3.peg.4913"/>
<protein>
    <recommendedName>
        <fullName evidence="6">Alpha,alpha-phosphotrehalase</fullName>
        <ecNumber evidence="6">3.2.1.93</ecNumber>
    </recommendedName>
</protein>
<name>H3SMD2_9BACL</name>
<evidence type="ECO:0000256" key="5">
    <source>
        <dbReference type="ARBA" id="ARBA00023295"/>
    </source>
</evidence>
<dbReference type="SMART" id="SM00642">
    <property type="entry name" value="Aamy"/>
    <property type="match status" value="1"/>
</dbReference>
<dbReference type="InterPro" id="IPR006047">
    <property type="entry name" value="GH13_cat_dom"/>
</dbReference>
<comment type="caution">
    <text evidence="8">The sequence shown here is derived from an EMBL/GenBank/DDBJ whole genome shotgun (WGS) entry which is preliminary data.</text>
</comment>
<dbReference type="NCBIfam" id="TIGR02403">
    <property type="entry name" value="trehalose_treC"/>
    <property type="match status" value="1"/>
</dbReference>
<dbReference type="Pfam" id="PF00128">
    <property type="entry name" value="Alpha-amylase"/>
    <property type="match status" value="1"/>
</dbReference>
<evidence type="ECO:0000313" key="8">
    <source>
        <dbReference type="EMBL" id="EHQ59762.1"/>
    </source>
</evidence>
<dbReference type="Gene3D" id="2.60.40.1180">
    <property type="entry name" value="Golgi alpha-mannosidase II"/>
    <property type="match status" value="1"/>
</dbReference>
<dbReference type="PANTHER" id="PTHR10357">
    <property type="entry name" value="ALPHA-AMYLASE FAMILY MEMBER"/>
    <property type="match status" value="1"/>
</dbReference>
<dbReference type="STRING" id="1131935.PDENDC454_23626"/>
<reference evidence="8 9" key="1">
    <citation type="journal article" date="2012" name="J. Bacteriol.">
        <title>Genome Sequence of the Pattern-Forming Social Bacterium Paenibacillus dendritiformis C454 Chiral Morphotype.</title>
        <authorList>
            <person name="Sirota-Madi A."/>
            <person name="Olender T."/>
            <person name="Helman Y."/>
            <person name="Brainis I."/>
            <person name="Finkelshtein A."/>
            <person name="Roth D."/>
            <person name="Hagai E."/>
            <person name="Leshkowitz D."/>
            <person name="Brodsky L."/>
            <person name="Galatenko V."/>
            <person name="Nikolaev V."/>
            <person name="Gutnick D.L."/>
            <person name="Lancet D."/>
            <person name="Ben-Jacob E."/>
        </authorList>
    </citation>
    <scope>NUCLEOTIDE SEQUENCE [LARGE SCALE GENOMIC DNA]</scope>
    <source>
        <strain evidence="8 9">C454</strain>
    </source>
</reference>
<dbReference type="PANTHER" id="PTHR10357:SF217">
    <property type="entry name" value="TREHALOSE-6-PHOSPHATE HYDROLASE"/>
    <property type="match status" value="1"/>
</dbReference>
<dbReference type="SUPFAM" id="SSF51011">
    <property type="entry name" value="Glycosyl hydrolase domain"/>
    <property type="match status" value="1"/>
</dbReference>
<dbReference type="EC" id="3.2.1.93" evidence="6"/>
<dbReference type="Gene3D" id="3.90.400.10">
    <property type="entry name" value="Oligo-1,6-glucosidase, Domain 2"/>
    <property type="match status" value="1"/>
</dbReference>
<feature type="domain" description="Glycosyl hydrolase family 13 catalytic" evidence="7">
    <location>
        <begin position="13"/>
        <end position="418"/>
    </location>
</feature>
<keyword evidence="4" id="KW-0378">Hydrolase</keyword>
<dbReference type="InterPro" id="IPR056300">
    <property type="entry name" value="SusG-like_C"/>
</dbReference>
<dbReference type="FunFam" id="3.20.20.80:FF:000014">
    <property type="entry name" value="Alpha,alpha-phosphotrehalase"/>
    <property type="match status" value="1"/>
</dbReference>